<sequence length="177" mass="17155">MRTGKPLPGKENPNAGGTGRAVCRIGLVAVVAVVLAGCGVRPSGVIPGGPAPSGPVVPESSQSTVLYFVLGGQPTAAQRQGTTTSPGGVLTLLAEGPDDAERAAGLTTEVPANAAPASVSMAPGDVTVALGLDVQSLSTMATQQIACTVGHLGSAPGAAAVTLTGGGHRRGPLTCPF</sequence>
<proteinExistence type="predicted"/>
<reference evidence="1 2" key="1">
    <citation type="submission" date="2016-10" db="EMBL/GenBank/DDBJ databases">
        <authorList>
            <person name="de Groot N.N."/>
        </authorList>
    </citation>
    <scope>NUCLEOTIDE SEQUENCE [LARGE SCALE GENOMIC DNA]</scope>
    <source>
        <strain evidence="1 2">DSM 44993</strain>
    </source>
</reference>
<accession>A0A1H8UFJ3</accession>
<dbReference type="AlphaFoldDB" id="A0A1H8UFJ3"/>
<keyword evidence="2" id="KW-1185">Reference proteome</keyword>
<dbReference type="Proteomes" id="UP000198582">
    <property type="component" value="Unassembled WGS sequence"/>
</dbReference>
<dbReference type="STRING" id="394193.SAMN04489732_103234"/>
<name>A0A1H8UFJ3_9PSEU</name>
<organism evidence="1 2">
    <name type="scientific">Amycolatopsis saalfeldensis</name>
    <dbReference type="NCBI Taxonomy" id="394193"/>
    <lineage>
        <taxon>Bacteria</taxon>
        <taxon>Bacillati</taxon>
        <taxon>Actinomycetota</taxon>
        <taxon>Actinomycetes</taxon>
        <taxon>Pseudonocardiales</taxon>
        <taxon>Pseudonocardiaceae</taxon>
        <taxon>Amycolatopsis</taxon>
    </lineage>
</organism>
<evidence type="ECO:0000313" key="2">
    <source>
        <dbReference type="Proteomes" id="UP000198582"/>
    </source>
</evidence>
<evidence type="ECO:0000313" key="1">
    <source>
        <dbReference type="EMBL" id="SEP01673.1"/>
    </source>
</evidence>
<evidence type="ECO:0008006" key="3">
    <source>
        <dbReference type="Google" id="ProtNLM"/>
    </source>
</evidence>
<gene>
    <name evidence="1" type="ORF">SAMN04489732_103234</name>
</gene>
<dbReference type="RefSeq" id="WP_245787230.1">
    <property type="nucleotide sequence ID" value="NZ_FOEF01000003.1"/>
</dbReference>
<protein>
    <recommendedName>
        <fullName evidence="3">Sporulation and spore germination</fullName>
    </recommendedName>
</protein>
<dbReference type="EMBL" id="FOEF01000003">
    <property type="protein sequence ID" value="SEP01673.1"/>
    <property type="molecule type" value="Genomic_DNA"/>
</dbReference>